<feature type="region of interest" description="Disordered" evidence="3">
    <location>
        <begin position="282"/>
        <end position="306"/>
    </location>
</feature>
<dbReference type="Pfam" id="PF08686">
    <property type="entry name" value="PLAC"/>
    <property type="match status" value="1"/>
</dbReference>
<dbReference type="InterPro" id="IPR050098">
    <property type="entry name" value="TFPI/VKTCI-like"/>
</dbReference>
<dbReference type="InterPro" id="IPR013783">
    <property type="entry name" value="Ig-like_fold"/>
</dbReference>
<dbReference type="GO" id="GO:0004867">
    <property type="term" value="F:serine-type endopeptidase inhibitor activity"/>
    <property type="evidence" value="ECO:0007669"/>
    <property type="project" value="InterPro"/>
</dbReference>
<feature type="compositionally biased region" description="Basic and acidic residues" evidence="3">
    <location>
        <begin position="52"/>
        <end position="67"/>
    </location>
</feature>
<name>A0AAV4CUG3_9GAST</name>
<evidence type="ECO:0000259" key="4">
    <source>
        <dbReference type="PROSITE" id="PS50279"/>
    </source>
</evidence>
<dbReference type="SMART" id="SM00131">
    <property type="entry name" value="KU"/>
    <property type="match status" value="4"/>
</dbReference>
<dbReference type="PROSITE" id="PS00280">
    <property type="entry name" value="BPTI_KUNITZ_1"/>
    <property type="match status" value="3"/>
</dbReference>
<dbReference type="InterPro" id="IPR036179">
    <property type="entry name" value="Ig-like_dom_sf"/>
</dbReference>
<dbReference type="EMBL" id="BLXT01006999">
    <property type="protein sequence ID" value="GFO35483.1"/>
    <property type="molecule type" value="Genomic_DNA"/>
</dbReference>
<evidence type="ECO:0000259" key="6">
    <source>
        <dbReference type="PROSITE" id="PS50900"/>
    </source>
</evidence>
<feature type="region of interest" description="Disordered" evidence="3">
    <location>
        <begin position="49"/>
        <end position="88"/>
    </location>
</feature>
<evidence type="ECO:0000256" key="2">
    <source>
        <dbReference type="ARBA" id="ARBA00023157"/>
    </source>
</evidence>
<evidence type="ECO:0000313" key="7">
    <source>
        <dbReference type="EMBL" id="GFO35483.1"/>
    </source>
</evidence>
<evidence type="ECO:0000256" key="1">
    <source>
        <dbReference type="ARBA" id="ARBA00022729"/>
    </source>
</evidence>
<dbReference type="InterPro" id="IPR002223">
    <property type="entry name" value="Kunitz_BPTI"/>
</dbReference>
<dbReference type="PROSITE" id="PS50279">
    <property type="entry name" value="BPTI_KUNITZ_2"/>
    <property type="match status" value="4"/>
</dbReference>
<dbReference type="InterPro" id="IPR013098">
    <property type="entry name" value="Ig_I-set"/>
</dbReference>
<feature type="domain" description="Ig-like" evidence="5">
    <location>
        <begin position="499"/>
        <end position="586"/>
    </location>
</feature>
<dbReference type="Gene3D" id="4.10.410.10">
    <property type="entry name" value="Pancreatic trypsin inhibitor Kunitz domain"/>
    <property type="match status" value="4"/>
</dbReference>
<feature type="domain" description="BPTI/Kunitz inhibitor" evidence="4">
    <location>
        <begin position="228"/>
        <end position="278"/>
    </location>
</feature>
<dbReference type="PROSITE" id="PS50900">
    <property type="entry name" value="PLAC"/>
    <property type="match status" value="1"/>
</dbReference>
<gene>
    <name evidence="7" type="ORF">PoB_006198800</name>
</gene>
<dbReference type="SMART" id="SM00408">
    <property type="entry name" value="IGc2"/>
    <property type="match status" value="3"/>
</dbReference>
<sequence>MIVREQEKEEKRHLSYLRSNLNGPLNSFDNCDGCVCFILLVFSKSSESVVSEPREDRQNTGDSRDTGNSEDTTDSDDTRSTVTESDDPIVVCQMQPEQGSCKANIERFYYDNTEGMCKSFQYGGCRGNSNNFASFEDCDYFCSAREVCSQPKKTGRCRAAVTRFYFDAATGTCKSFIYGGCDANLNNFQTKEACERRCELYLTSVDRSIPSGRTQNNGRESEEEVDLCGLLPDKGNCEGYNIKYYYNNALRRCVSFVYGGCQGNENRFDTIAECEQRCSETSESRRPTDNDRRREQRTTTTTTTTQAPQVLGRDTCNLDRDRGSCSNWTLVWYFDTENQYCRRFYYGGCGGNGNRFETEQECKALCTDVRVTTEAPQRETCYSSRYGCCDDGVTAAQDWRKSNCRGTDVVIPSNGDRGSNVMVRPGESTLLECSSRGREVMWYRDTFAVQNSRNFRIHSNGSLELRGVTEDMAGSYTCRVPQYNGGARLQRFTVSVNVPLTIIPGPSLVTVKPMGEAYMHCQASGEPSPRVSWSRSGRRIRNSRRHRVWRNGTLSVSAVGEDDVGSYLCTASNGVQSAVRKEFTLKMKESTDAHIHRHKGSYMEGDQIRLTCDGSGFPAPKIEWHRNGQPLITGGKIRVNGGQLTINSASIDDAGMYKCVVSNDRSSATDVTTIQIKFYSFATKCVDDMEARSCKLITTGNLCGFRMFAKRCCQSCRRAGSSVSEFLWRDRRPVASDYLEGQISFNSYNLHTILLVCVRRDMCSRICVCVPRYVCQDMCMCAEVPYQLTAAVPGYSSQIVVRIGSQKMLYPVECLGKDYCKREHGCEISNSKNEAIFEPRSFPVSPYYLIME</sequence>
<dbReference type="SUPFAM" id="SSF48726">
    <property type="entry name" value="Immunoglobulin"/>
    <property type="match status" value="3"/>
</dbReference>
<dbReference type="InterPro" id="IPR003598">
    <property type="entry name" value="Ig_sub2"/>
</dbReference>
<dbReference type="SMART" id="SM00409">
    <property type="entry name" value="IG"/>
    <property type="match status" value="3"/>
</dbReference>
<feature type="domain" description="Ig-like" evidence="5">
    <location>
        <begin position="604"/>
        <end position="675"/>
    </location>
</feature>
<feature type="domain" description="PLAC" evidence="6">
    <location>
        <begin position="681"/>
        <end position="720"/>
    </location>
</feature>
<evidence type="ECO:0000256" key="3">
    <source>
        <dbReference type="SAM" id="MobiDB-lite"/>
    </source>
</evidence>
<dbReference type="PRINTS" id="PR00759">
    <property type="entry name" value="BASICPTASE"/>
</dbReference>
<dbReference type="InterPro" id="IPR036880">
    <property type="entry name" value="Kunitz_BPTI_sf"/>
</dbReference>
<protein>
    <submittedName>
        <fullName evidence="7">Tissue factor pathway inhibitor</fullName>
    </submittedName>
</protein>
<dbReference type="Proteomes" id="UP000735302">
    <property type="component" value="Unassembled WGS sequence"/>
</dbReference>
<dbReference type="PANTHER" id="PTHR10083">
    <property type="entry name" value="KUNITZ-TYPE PROTEASE INHIBITOR-RELATED"/>
    <property type="match status" value="1"/>
</dbReference>
<evidence type="ECO:0000313" key="8">
    <source>
        <dbReference type="Proteomes" id="UP000735302"/>
    </source>
</evidence>
<feature type="domain" description="BPTI/Kunitz inhibitor" evidence="4">
    <location>
        <begin position="316"/>
        <end position="366"/>
    </location>
</feature>
<accession>A0AAV4CUG3</accession>
<dbReference type="AlphaFoldDB" id="A0AAV4CUG3"/>
<organism evidence="7 8">
    <name type="scientific">Plakobranchus ocellatus</name>
    <dbReference type="NCBI Taxonomy" id="259542"/>
    <lineage>
        <taxon>Eukaryota</taxon>
        <taxon>Metazoa</taxon>
        <taxon>Spiralia</taxon>
        <taxon>Lophotrochozoa</taxon>
        <taxon>Mollusca</taxon>
        <taxon>Gastropoda</taxon>
        <taxon>Heterobranchia</taxon>
        <taxon>Euthyneura</taxon>
        <taxon>Panpulmonata</taxon>
        <taxon>Sacoglossa</taxon>
        <taxon>Placobranchoidea</taxon>
        <taxon>Plakobranchidae</taxon>
        <taxon>Plakobranchus</taxon>
    </lineage>
</organism>
<dbReference type="Gene3D" id="2.60.40.10">
    <property type="entry name" value="Immunoglobulins"/>
    <property type="match status" value="3"/>
</dbReference>
<evidence type="ECO:0000259" key="5">
    <source>
        <dbReference type="PROSITE" id="PS50835"/>
    </source>
</evidence>
<dbReference type="Pfam" id="PF07679">
    <property type="entry name" value="I-set"/>
    <property type="match status" value="2"/>
</dbReference>
<feature type="domain" description="BPTI/Kunitz inhibitor" evidence="4">
    <location>
        <begin position="92"/>
        <end position="142"/>
    </location>
</feature>
<proteinExistence type="predicted"/>
<keyword evidence="2" id="KW-1015">Disulfide bond</keyword>
<dbReference type="InterPro" id="IPR007110">
    <property type="entry name" value="Ig-like_dom"/>
</dbReference>
<dbReference type="Pfam" id="PF13927">
    <property type="entry name" value="Ig_3"/>
    <property type="match status" value="1"/>
</dbReference>
<dbReference type="InterPro" id="IPR020901">
    <property type="entry name" value="Prtase_inh_Kunz-CS"/>
</dbReference>
<dbReference type="PROSITE" id="PS50835">
    <property type="entry name" value="IG_LIKE"/>
    <property type="match status" value="3"/>
</dbReference>
<dbReference type="InterPro" id="IPR003599">
    <property type="entry name" value="Ig_sub"/>
</dbReference>
<keyword evidence="1" id="KW-0732">Signal</keyword>
<dbReference type="SUPFAM" id="SSF57362">
    <property type="entry name" value="BPTI-like"/>
    <property type="match status" value="4"/>
</dbReference>
<dbReference type="CDD" id="cd00109">
    <property type="entry name" value="Kunitz-type"/>
    <property type="match status" value="3"/>
</dbReference>
<feature type="domain" description="BPTI/Kunitz inhibitor" evidence="4">
    <location>
        <begin position="148"/>
        <end position="198"/>
    </location>
</feature>
<comment type="caution">
    <text evidence="7">The sequence shown here is derived from an EMBL/GenBank/DDBJ whole genome shotgun (WGS) entry which is preliminary data.</text>
</comment>
<keyword evidence="8" id="KW-1185">Reference proteome</keyword>
<dbReference type="InterPro" id="IPR010909">
    <property type="entry name" value="PLAC"/>
</dbReference>
<dbReference type="Pfam" id="PF00014">
    <property type="entry name" value="Kunitz_BPTI"/>
    <property type="match status" value="4"/>
</dbReference>
<feature type="compositionally biased region" description="Basic and acidic residues" evidence="3">
    <location>
        <begin position="282"/>
        <end position="297"/>
    </location>
</feature>
<feature type="domain" description="Ig-like" evidence="5">
    <location>
        <begin position="412"/>
        <end position="495"/>
    </location>
</feature>
<reference evidence="7 8" key="1">
    <citation type="journal article" date="2021" name="Elife">
        <title>Chloroplast acquisition without the gene transfer in kleptoplastic sea slugs, Plakobranchus ocellatus.</title>
        <authorList>
            <person name="Maeda T."/>
            <person name="Takahashi S."/>
            <person name="Yoshida T."/>
            <person name="Shimamura S."/>
            <person name="Takaki Y."/>
            <person name="Nagai Y."/>
            <person name="Toyoda A."/>
            <person name="Suzuki Y."/>
            <person name="Arimoto A."/>
            <person name="Ishii H."/>
            <person name="Satoh N."/>
            <person name="Nishiyama T."/>
            <person name="Hasebe M."/>
            <person name="Maruyama T."/>
            <person name="Minagawa J."/>
            <person name="Obokata J."/>
            <person name="Shigenobu S."/>
        </authorList>
    </citation>
    <scope>NUCLEOTIDE SEQUENCE [LARGE SCALE GENOMIC DNA]</scope>
</reference>
<dbReference type="FunFam" id="4.10.410.10:FF:000020">
    <property type="entry name" value="Collagen, type VI, alpha 3"/>
    <property type="match status" value="2"/>
</dbReference>